<feature type="transmembrane region" description="Helical" evidence="9">
    <location>
        <begin position="205"/>
        <end position="223"/>
    </location>
</feature>
<evidence type="ECO:0000256" key="3">
    <source>
        <dbReference type="ARBA" id="ARBA00022679"/>
    </source>
</evidence>
<evidence type="ECO:0000256" key="5">
    <source>
        <dbReference type="ARBA" id="ARBA00022919"/>
    </source>
</evidence>
<evidence type="ECO:0000256" key="9">
    <source>
        <dbReference type="SAM" id="Phobius"/>
    </source>
</evidence>
<dbReference type="PANTHER" id="PTHR21290">
    <property type="entry name" value="SPHINGOMYELIN SYNTHETASE"/>
    <property type="match status" value="1"/>
</dbReference>
<comment type="subcellular location">
    <subcellularLocation>
        <location evidence="1">Membrane</location>
        <topology evidence="1">Multi-pass membrane protein</topology>
    </subcellularLocation>
</comment>
<keyword evidence="6 9" id="KW-1133">Transmembrane helix</keyword>
<evidence type="ECO:0000313" key="11">
    <source>
        <dbReference type="EMBL" id="CAK9213519.1"/>
    </source>
</evidence>
<protein>
    <recommendedName>
        <fullName evidence="10">Sphingomyelin synthase-like domain-containing protein</fullName>
    </recommendedName>
</protein>
<evidence type="ECO:0000256" key="8">
    <source>
        <dbReference type="ARBA" id="ARBA00023136"/>
    </source>
</evidence>
<proteinExistence type="inferred from homology"/>
<sequence>MPTYITREVSKIWRRIILEISVEVPLLIEKWPYIIFGLIFQYIHGLGARVAYYLHRPGPLLHDVGFELLPELGLENAHISESLFATIFVSFFLWTFHPFVFYNKRFYTVILWSKVLSVLVISQMLRVVSFMATQLPGPNYHCREGHATATLPPPHSIKEVLLLNFPHGVLYGCGDLIFSSHMTFALTFCHTYCKYGTKVWIKRGGWVVMVVLSLLIIASRKHYTVDVVIAWYISHLAFATLVLLTKNATERVPVLSGQQLLPVNNRVGKDVRTKDEWQMNGNSENLASDWRQRMPLNGKPLDTGSPTAIEVVLNSNR</sequence>
<keyword evidence="12" id="KW-1185">Reference proteome</keyword>
<keyword evidence="8 9" id="KW-0472">Membrane</keyword>
<feature type="domain" description="Sphingomyelin synthase-like" evidence="10">
    <location>
        <begin position="172"/>
        <end position="239"/>
    </location>
</feature>
<dbReference type="PANTHER" id="PTHR21290:SF62">
    <property type="entry name" value="PHOSPHATIDYLINOSITOL:CERAMIDE INOSITOLPHOSPHOTRANSFERASE 1-RELATED"/>
    <property type="match status" value="1"/>
</dbReference>
<reference evidence="11" key="1">
    <citation type="submission" date="2024-02" db="EMBL/GenBank/DDBJ databases">
        <authorList>
            <consortium name="ELIXIR-Norway"/>
            <consortium name="Elixir Norway"/>
        </authorList>
    </citation>
    <scope>NUCLEOTIDE SEQUENCE</scope>
</reference>
<name>A0ABP0U9H0_9BRYO</name>
<dbReference type="InterPro" id="IPR025749">
    <property type="entry name" value="Sphingomyelin_synth-like_dom"/>
</dbReference>
<evidence type="ECO:0000256" key="4">
    <source>
        <dbReference type="ARBA" id="ARBA00022692"/>
    </source>
</evidence>
<evidence type="ECO:0000259" key="10">
    <source>
        <dbReference type="Pfam" id="PF14360"/>
    </source>
</evidence>
<dbReference type="Proteomes" id="UP001497512">
    <property type="component" value="Chromosome 19"/>
</dbReference>
<keyword evidence="7" id="KW-0443">Lipid metabolism</keyword>
<comment type="similarity">
    <text evidence="2">Belongs to the sphingomyelin synthase family.</text>
</comment>
<evidence type="ECO:0000313" key="12">
    <source>
        <dbReference type="Proteomes" id="UP001497512"/>
    </source>
</evidence>
<gene>
    <name evidence="11" type="ORF">CSSPTR1EN2_LOCUS11777</name>
</gene>
<accession>A0ABP0U9H0</accession>
<dbReference type="InterPro" id="IPR045221">
    <property type="entry name" value="Sphingomyelin_synth-like"/>
</dbReference>
<feature type="transmembrane region" description="Helical" evidence="9">
    <location>
        <begin position="82"/>
        <end position="102"/>
    </location>
</feature>
<keyword evidence="5" id="KW-0746">Sphingolipid metabolism</keyword>
<organism evidence="11 12">
    <name type="scientific">Sphagnum troendelagicum</name>
    <dbReference type="NCBI Taxonomy" id="128251"/>
    <lineage>
        <taxon>Eukaryota</taxon>
        <taxon>Viridiplantae</taxon>
        <taxon>Streptophyta</taxon>
        <taxon>Embryophyta</taxon>
        <taxon>Bryophyta</taxon>
        <taxon>Sphagnophytina</taxon>
        <taxon>Sphagnopsida</taxon>
        <taxon>Sphagnales</taxon>
        <taxon>Sphagnaceae</taxon>
        <taxon>Sphagnum</taxon>
    </lineage>
</organism>
<evidence type="ECO:0000256" key="6">
    <source>
        <dbReference type="ARBA" id="ARBA00022989"/>
    </source>
</evidence>
<evidence type="ECO:0000256" key="1">
    <source>
        <dbReference type="ARBA" id="ARBA00004141"/>
    </source>
</evidence>
<feature type="transmembrane region" description="Helical" evidence="9">
    <location>
        <begin position="229"/>
        <end position="245"/>
    </location>
</feature>
<dbReference type="Pfam" id="PF14360">
    <property type="entry name" value="PAP2_C"/>
    <property type="match status" value="1"/>
</dbReference>
<evidence type="ECO:0000256" key="7">
    <source>
        <dbReference type="ARBA" id="ARBA00023098"/>
    </source>
</evidence>
<evidence type="ECO:0000256" key="2">
    <source>
        <dbReference type="ARBA" id="ARBA00005441"/>
    </source>
</evidence>
<keyword evidence="4 9" id="KW-0812">Transmembrane</keyword>
<keyword evidence="3" id="KW-0808">Transferase</keyword>
<dbReference type="EMBL" id="OZ019911">
    <property type="protein sequence ID" value="CAK9213519.1"/>
    <property type="molecule type" value="Genomic_DNA"/>
</dbReference>
<feature type="transmembrane region" description="Helical" evidence="9">
    <location>
        <begin position="109"/>
        <end position="128"/>
    </location>
</feature>
<feature type="transmembrane region" description="Helical" evidence="9">
    <location>
        <begin position="169"/>
        <end position="193"/>
    </location>
</feature>